<dbReference type="CDD" id="cd05013">
    <property type="entry name" value="SIS_RpiR"/>
    <property type="match status" value="1"/>
</dbReference>
<dbReference type="InterPro" id="IPR047640">
    <property type="entry name" value="RpiR-like"/>
</dbReference>
<feature type="domain" description="SIS" evidence="5">
    <location>
        <begin position="122"/>
        <end position="266"/>
    </location>
</feature>
<dbReference type="Proteomes" id="UP000886757">
    <property type="component" value="Unassembled WGS sequence"/>
</dbReference>
<comment type="caution">
    <text evidence="6">The sequence shown here is derived from an EMBL/GenBank/DDBJ whole genome shotgun (WGS) entry which is preliminary data.</text>
</comment>
<feature type="domain" description="HTH rpiR-type" evidence="4">
    <location>
        <begin position="5"/>
        <end position="81"/>
    </location>
</feature>
<evidence type="ECO:0000256" key="3">
    <source>
        <dbReference type="ARBA" id="ARBA00023163"/>
    </source>
</evidence>
<dbReference type="SUPFAM" id="SSF46689">
    <property type="entry name" value="Homeodomain-like"/>
    <property type="match status" value="1"/>
</dbReference>
<dbReference type="Gene3D" id="3.40.50.10490">
    <property type="entry name" value="Glucose-6-phosphate isomerase like protein, domain 1"/>
    <property type="match status" value="1"/>
</dbReference>
<evidence type="ECO:0000259" key="4">
    <source>
        <dbReference type="PROSITE" id="PS51071"/>
    </source>
</evidence>
<keyword evidence="1" id="KW-0805">Transcription regulation</keyword>
<evidence type="ECO:0000256" key="1">
    <source>
        <dbReference type="ARBA" id="ARBA00023015"/>
    </source>
</evidence>
<keyword evidence="3" id="KW-0804">Transcription</keyword>
<dbReference type="PROSITE" id="PS51071">
    <property type="entry name" value="HTH_RPIR"/>
    <property type="match status" value="1"/>
</dbReference>
<dbReference type="Pfam" id="PF01418">
    <property type="entry name" value="HTH_6"/>
    <property type="match status" value="1"/>
</dbReference>
<evidence type="ECO:0000313" key="7">
    <source>
        <dbReference type="Proteomes" id="UP000886757"/>
    </source>
</evidence>
<gene>
    <name evidence="6" type="ORF">IAB31_13690</name>
</gene>
<dbReference type="GO" id="GO:0097367">
    <property type="term" value="F:carbohydrate derivative binding"/>
    <property type="evidence" value="ECO:0007669"/>
    <property type="project" value="InterPro"/>
</dbReference>
<dbReference type="AlphaFoldDB" id="A0A9D1AGI8"/>
<dbReference type="Pfam" id="PF01380">
    <property type="entry name" value="SIS"/>
    <property type="match status" value="1"/>
</dbReference>
<dbReference type="InterPro" id="IPR046348">
    <property type="entry name" value="SIS_dom_sf"/>
</dbReference>
<evidence type="ECO:0000256" key="2">
    <source>
        <dbReference type="ARBA" id="ARBA00023125"/>
    </source>
</evidence>
<dbReference type="SUPFAM" id="SSF53697">
    <property type="entry name" value="SIS domain"/>
    <property type="match status" value="1"/>
</dbReference>
<proteinExistence type="predicted"/>
<dbReference type="InterPro" id="IPR001347">
    <property type="entry name" value="SIS_dom"/>
</dbReference>
<dbReference type="InterPro" id="IPR000281">
    <property type="entry name" value="HTH_RpiR"/>
</dbReference>
<accession>A0A9D1AGI8</accession>
<dbReference type="PANTHER" id="PTHR30514:SF1">
    <property type="entry name" value="HTH-TYPE TRANSCRIPTIONAL REGULATOR HEXR-RELATED"/>
    <property type="match status" value="1"/>
</dbReference>
<dbReference type="InterPro" id="IPR009057">
    <property type="entry name" value="Homeodomain-like_sf"/>
</dbReference>
<protein>
    <submittedName>
        <fullName evidence="6">MurR/RpiR family transcriptional regulator</fullName>
    </submittedName>
</protein>
<name>A0A9D1AGI8_9FIRM</name>
<dbReference type="InterPro" id="IPR035472">
    <property type="entry name" value="RpiR-like_SIS"/>
</dbReference>
<dbReference type="InterPro" id="IPR036388">
    <property type="entry name" value="WH-like_DNA-bd_sf"/>
</dbReference>
<dbReference type="EMBL" id="DVGK01000160">
    <property type="protein sequence ID" value="HIR14962.1"/>
    <property type="molecule type" value="Genomic_DNA"/>
</dbReference>
<dbReference type="GO" id="GO:0003700">
    <property type="term" value="F:DNA-binding transcription factor activity"/>
    <property type="evidence" value="ECO:0007669"/>
    <property type="project" value="InterPro"/>
</dbReference>
<dbReference type="Gene3D" id="1.10.10.10">
    <property type="entry name" value="Winged helix-like DNA-binding domain superfamily/Winged helix DNA-binding domain"/>
    <property type="match status" value="1"/>
</dbReference>
<evidence type="ECO:0000313" key="6">
    <source>
        <dbReference type="EMBL" id="HIR14962.1"/>
    </source>
</evidence>
<organism evidence="6 7">
    <name type="scientific">Candidatus Choladousia intestinavium</name>
    <dbReference type="NCBI Taxonomy" id="2840727"/>
    <lineage>
        <taxon>Bacteria</taxon>
        <taxon>Bacillati</taxon>
        <taxon>Bacillota</taxon>
        <taxon>Clostridia</taxon>
        <taxon>Lachnospirales</taxon>
        <taxon>Lachnospiraceae</taxon>
        <taxon>Lachnospiraceae incertae sedis</taxon>
        <taxon>Candidatus Choladousia</taxon>
    </lineage>
</organism>
<dbReference type="PANTHER" id="PTHR30514">
    <property type="entry name" value="GLUCOKINASE"/>
    <property type="match status" value="1"/>
</dbReference>
<reference evidence="6" key="2">
    <citation type="journal article" date="2021" name="PeerJ">
        <title>Extensive microbial diversity within the chicken gut microbiome revealed by metagenomics and culture.</title>
        <authorList>
            <person name="Gilroy R."/>
            <person name="Ravi A."/>
            <person name="Getino M."/>
            <person name="Pursley I."/>
            <person name="Horton D.L."/>
            <person name="Alikhan N.F."/>
            <person name="Baker D."/>
            <person name="Gharbi K."/>
            <person name="Hall N."/>
            <person name="Watson M."/>
            <person name="Adriaenssens E.M."/>
            <person name="Foster-Nyarko E."/>
            <person name="Jarju S."/>
            <person name="Secka A."/>
            <person name="Antonio M."/>
            <person name="Oren A."/>
            <person name="Chaudhuri R.R."/>
            <person name="La Ragione R."/>
            <person name="Hildebrand F."/>
            <person name="Pallen M.J."/>
        </authorList>
    </citation>
    <scope>NUCLEOTIDE SEQUENCE</scope>
    <source>
        <strain evidence="6">ChiSjej4B22-8148</strain>
    </source>
</reference>
<reference evidence="6" key="1">
    <citation type="submission" date="2020-10" db="EMBL/GenBank/DDBJ databases">
        <authorList>
            <person name="Gilroy R."/>
        </authorList>
    </citation>
    <scope>NUCLEOTIDE SEQUENCE</scope>
    <source>
        <strain evidence="6">ChiSjej4B22-8148</strain>
    </source>
</reference>
<dbReference type="GO" id="GO:1901135">
    <property type="term" value="P:carbohydrate derivative metabolic process"/>
    <property type="evidence" value="ECO:0007669"/>
    <property type="project" value="InterPro"/>
</dbReference>
<evidence type="ECO:0000259" key="5">
    <source>
        <dbReference type="PROSITE" id="PS51464"/>
    </source>
</evidence>
<sequence length="278" mass="31145">MLSEHHILDLIRSHLDEMFPAERKVAEYILAHPEDASRLNITELAELSGSSDATVIRMCKRLGFTGFYQMKLSLSTELGYIQLLGNEPDQEEVMDLSQLTKLFARNMIGLEQTVDAGMLSECVDIIRGSDRVYFLAAGNSIPPAMDFSFRLSRIGIRTLCSPVIETVLNEISLGTSRETLVVLSHSGSSKQVIQGMELAKTRGMRIILLTHSSRSAAARTADYCLLTFPSVPLFSNYGIASHLFDQAVIDILLYLIAHRQQRRDVPDQMEFLLSEYKL</sequence>
<dbReference type="GO" id="GO:0003677">
    <property type="term" value="F:DNA binding"/>
    <property type="evidence" value="ECO:0007669"/>
    <property type="project" value="UniProtKB-KW"/>
</dbReference>
<keyword evidence="2" id="KW-0238">DNA-binding</keyword>
<dbReference type="PROSITE" id="PS51464">
    <property type="entry name" value="SIS"/>
    <property type="match status" value="1"/>
</dbReference>